<organism evidence="2 3">
    <name type="scientific">Ureibacillus massiliensis 4400831 = CIP 108448 = CCUG 49529</name>
    <dbReference type="NCBI Taxonomy" id="1211035"/>
    <lineage>
        <taxon>Bacteria</taxon>
        <taxon>Bacillati</taxon>
        <taxon>Bacillota</taxon>
        <taxon>Bacilli</taxon>
        <taxon>Bacillales</taxon>
        <taxon>Caryophanaceae</taxon>
        <taxon>Ureibacillus</taxon>
    </lineage>
</organism>
<gene>
    <name evidence="2" type="ORF">CD30_09400</name>
</gene>
<dbReference type="PANTHER" id="PTHR35813:SF1">
    <property type="entry name" value="INNER MEMBRANE PROTEIN YBAN"/>
    <property type="match status" value="1"/>
</dbReference>
<evidence type="ECO:0008006" key="4">
    <source>
        <dbReference type="Google" id="ProtNLM"/>
    </source>
</evidence>
<evidence type="ECO:0000313" key="2">
    <source>
        <dbReference type="EMBL" id="KGR90908.1"/>
    </source>
</evidence>
<sequence length="129" mass="15216">MAIKLLKSVLLMIFGFITLALGVLGIIIPVLPGLPFLLIAGFCFTKSSKRLDRWFKRTPFYKKYVRAFLSKRGMTRKEKIRINLIADFFIILSVIYVDILLVKFLLIIMAFYKHYYFIYKIKTLKPLRQ</sequence>
<dbReference type="Pfam" id="PF04304">
    <property type="entry name" value="DUF454"/>
    <property type="match status" value="1"/>
</dbReference>
<accession>A0A0A3J6W9</accession>
<protein>
    <recommendedName>
        <fullName evidence="4">DUF454 domain-containing protein</fullName>
    </recommendedName>
</protein>
<dbReference type="eggNOG" id="COG2832">
    <property type="taxonomic scope" value="Bacteria"/>
</dbReference>
<keyword evidence="1" id="KW-0472">Membrane</keyword>
<evidence type="ECO:0000313" key="3">
    <source>
        <dbReference type="Proteomes" id="UP000030595"/>
    </source>
</evidence>
<keyword evidence="1" id="KW-0812">Transmembrane</keyword>
<evidence type="ECO:0000256" key="1">
    <source>
        <dbReference type="SAM" id="Phobius"/>
    </source>
</evidence>
<name>A0A0A3J6W9_9BACL</name>
<reference evidence="2 3" key="1">
    <citation type="submission" date="2014-02" db="EMBL/GenBank/DDBJ databases">
        <title>Draft genome sequence of Lysinibacillus massiliensis CCUG 49529.</title>
        <authorList>
            <person name="Zhang F."/>
            <person name="Wang G."/>
            <person name="Zhang L."/>
        </authorList>
    </citation>
    <scope>NUCLEOTIDE SEQUENCE [LARGE SCALE GENOMIC DNA]</scope>
    <source>
        <strain evidence="2 3">CCUG 49529</strain>
    </source>
</reference>
<dbReference type="EMBL" id="JPVQ01000013">
    <property type="protein sequence ID" value="KGR90908.1"/>
    <property type="molecule type" value="Genomic_DNA"/>
</dbReference>
<keyword evidence="3" id="KW-1185">Reference proteome</keyword>
<dbReference type="InterPro" id="IPR007401">
    <property type="entry name" value="DUF454"/>
</dbReference>
<dbReference type="Proteomes" id="UP000030595">
    <property type="component" value="Unassembled WGS sequence"/>
</dbReference>
<dbReference type="PANTHER" id="PTHR35813">
    <property type="entry name" value="INNER MEMBRANE PROTEIN YBAN"/>
    <property type="match status" value="1"/>
</dbReference>
<dbReference type="AlphaFoldDB" id="A0A0A3J6W9"/>
<dbReference type="GO" id="GO:0005886">
    <property type="term" value="C:plasma membrane"/>
    <property type="evidence" value="ECO:0007669"/>
    <property type="project" value="TreeGrafter"/>
</dbReference>
<comment type="caution">
    <text evidence="2">The sequence shown here is derived from an EMBL/GenBank/DDBJ whole genome shotgun (WGS) entry which is preliminary data.</text>
</comment>
<keyword evidence="1" id="KW-1133">Transmembrane helix</keyword>
<feature type="transmembrane region" description="Helical" evidence="1">
    <location>
        <begin position="12"/>
        <end position="44"/>
    </location>
</feature>
<feature type="transmembrane region" description="Helical" evidence="1">
    <location>
        <begin position="84"/>
        <end position="112"/>
    </location>
</feature>
<proteinExistence type="predicted"/>
<dbReference type="PIRSF" id="PIRSF016789">
    <property type="entry name" value="DUF454"/>
    <property type="match status" value="1"/>
</dbReference>